<evidence type="ECO:0000313" key="5">
    <source>
        <dbReference type="EMBL" id="CUS10965.1"/>
    </source>
</evidence>
<keyword evidence="3" id="KW-0325">Glycoprotein</keyword>
<dbReference type="AlphaFoldDB" id="A0A292PW72"/>
<dbReference type="Pfam" id="PF03935">
    <property type="entry name" value="SKN1_KRE6_Sbg1"/>
    <property type="match status" value="1"/>
</dbReference>
<dbReference type="GO" id="GO:0016020">
    <property type="term" value="C:membrane"/>
    <property type="evidence" value="ECO:0007669"/>
    <property type="project" value="UniProtKB-SubCell"/>
</dbReference>
<dbReference type="InterPro" id="IPR005629">
    <property type="entry name" value="Skn1/Kre6/Sbg1"/>
</dbReference>
<evidence type="ECO:0000256" key="1">
    <source>
        <dbReference type="ARBA" id="ARBA00004370"/>
    </source>
</evidence>
<protein>
    <submittedName>
        <fullName evidence="5">Uncharacterized protein</fullName>
    </submittedName>
</protein>
<reference evidence="5" key="1">
    <citation type="submission" date="2015-10" db="EMBL/GenBank/DDBJ databases">
        <authorList>
            <person name="Regsiter A."/>
            <person name="william w."/>
        </authorList>
    </citation>
    <scope>NUCLEOTIDE SEQUENCE</scope>
    <source>
        <strain evidence="5">Montdore</strain>
    </source>
</reference>
<dbReference type="Proteomes" id="UP001412239">
    <property type="component" value="Unassembled WGS sequence"/>
</dbReference>
<sequence>MAMFLVSGRATGLWVTWVIRNTLLRLKECGLTLMMDDKCDASITANRESPNELDAVEASARAIIKIIDSASVQVSPFYLYYQPDYDYVAVYYLEVTAMNAYRGRFFKETIFTISVVNND</sequence>
<evidence type="ECO:0000313" key="6">
    <source>
        <dbReference type="Proteomes" id="UP001412239"/>
    </source>
</evidence>
<organism evidence="5 6">
    <name type="scientific">Tuber aestivum</name>
    <name type="common">summer truffle</name>
    <dbReference type="NCBI Taxonomy" id="59557"/>
    <lineage>
        <taxon>Eukaryota</taxon>
        <taxon>Fungi</taxon>
        <taxon>Dikarya</taxon>
        <taxon>Ascomycota</taxon>
        <taxon>Pezizomycotina</taxon>
        <taxon>Pezizomycetes</taxon>
        <taxon>Pezizales</taxon>
        <taxon>Tuberaceae</taxon>
        <taxon>Tuber</taxon>
    </lineage>
</organism>
<evidence type="ECO:0000256" key="4">
    <source>
        <dbReference type="ARBA" id="ARBA00023316"/>
    </source>
</evidence>
<dbReference type="EMBL" id="LN891036">
    <property type="protein sequence ID" value="CUS10965.1"/>
    <property type="molecule type" value="Genomic_DNA"/>
</dbReference>
<evidence type="ECO:0000256" key="2">
    <source>
        <dbReference type="ARBA" id="ARBA00023136"/>
    </source>
</evidence>
<keyword evidence="4" id="KW-0961">Cell wall biogenesis/degradation</keyword>
<accession>A0A292PW72</accession>
<keyword evidence="2" id="KW-0472">Membrane</keyword>
<comment type="subcellular location">
    <subcellularLocation>
        <location evidence="1">Membrane</location>
    </subcellularLocation>
</comment>
<evidence type="ECO:0000256" key="3">
    <source>
        <dbReference type="ARBA" id="ARBA00023180"/>
    </source>
</evidence>
<proteinExistence type="predicted"/>
<keyword evidence="6" id="KW-1185">Reference proteome</keyword>
<name>A0A292PW72_9PEZI</name>
<gene>
    <name evidence="5" type="ORF">GSTUAT00004996001</name>
</gene>